<dbReference type="GO" id="GO:0003677">
    <property type="term" value="F:DNA binding"/>
    <property type="evidence" value="ECO:0007669"/>
    <property type="project" value="InterPro"/>
</dbReference>
<keyword evidence="6" id="KW-0175">Coiled coil</keyword>
<evidence type="ECO:0000313" key="10">
    <source>
        <dbReference type="Proteomes" id="UP000188533"/>
    </source>
</evidence>
<evidence type="ECO:0000256" key="5">
    <source>
        <dbReference type="ARBA" id="ARBA00023242"/>
    </source>
</evidence>
<comment type="subcellular location">
    <subcellularLocation>
        <location evidence="1">Nucleus</location>
    </subcellularLocation>
</comment>
<gene>
    <name evidence="9" type="ORF">LENED_005678</name>
</gene>
<feature type="coiled-coil region" evidence="6">
    <location>
        <begin position="98"/>
        <end position="125"/>
    </location>
</feature>
<dbReference type="Pfam" id="PF00172">
    <property type="entry name" value="Zn_clus"/>
    <property type="match status" value="1"/>
</dbReference>
<dbReference type="GO" id="GO:0008270">
    <property type="term" value="F:zinc ion binding"/>
    <property type="evidence" value="ECO:0007669"/>
    <property type="project" value="InterPro"/>
</dbReference>
<organism evidence="9 10">
    <name type="scientific">Lentinula edodes</name>
    <name type="common">Shiitake mushroom</name>
    <name type="synonym">Lentinus edodes</name>
    <dbReference type="NCBI Taxonomy" id="5353"/>
    <lineage>
        <taxon>Eukaryota</taxon>
        <taxon>Fungi</taxon>
        <taxon>Dikarya</taxon>
        <taxon>Basidiomycota</taxon>
        <taxon>Agaricomycotina</taxon>
        <taxon>Agaricomycetes</taxon>
        <taxon>Agaricomycetidae</taxon>
        <taxon>Agaricales</taxon>
        <taxon>Marasmiineae</taxon>
        <taxon>Omphalotaceae</taxon>
        <taxon>Lentinula</taxon>
    </lineage>
</organism>
<dbReference type="InterPro" id="IPR001138">
    <property type="entry name" value="Zn2Cys6_DnaBD"/>
</dbReference>
<dbReference type="CDD" id="cd00067">
    <property type="entry name" value="GAL4"/>
    <property type="match status" value="1"/>
</dbReference>
<keyword evidence="4" id="KW-0804">Transcription</keyword>
<dbReference type="EMBL" id="BDGU01000166">
    <property type="protein sequence ID" value="GAW03923.1"/>
    <property type="molecule type" value="Genomic_DNA"/>
</dbReference>
<accession>A0A1Q3E9N4</accession>
<evidence type="ECO:0000256" key="4">
    <source>
        <dbReference type="ARBA" id="ARBA00023163"/>
    </source>
</evidence>
<protein>
    <submittedName>
        <fullName evidence="9">Protein</fullName>
    </submittedName>
</protein>
<dbReference type="Gene3D" id="4.10.240.10">
    <property type="entry name" value="Zn(2)-C6 fungal-type DNA-binding domain"/>
    <property type="match status" value="1"/>
</dbReference>
<proteinExistence type="predicted"/>
<dbReference type="CDD" id="cd12148">
    <property type="entry name" value="fungal_TF_MHR"/>
    <property type="match status" value="1"/>
</dbReference>
<dbReference type="GO" id="GO:0005634">
    <property type="term" value="C:nucleus"/>
    <property type="evidence" value="ECO:0007669"/>
    <property type="project" value="UniProtKB-SubCell"/>
</dbReference>
<keyword evidence="3" id="KW-0805">Transcription regulation</keyword>
<evidence type="ECO:0000259" key="8">
    <source>
        <dbReference type="Pfam" id="PF04082"/>
    </source>
</evidence>
<sequence length="599" mass="67806">MPRDQQLSKDTLFRTRNNGGFFGPSTAEGQFWINSSAKFYHPMFTEVNDCSVLFNSVHSLHNLRKLKCSGTRPTCTECERANAEDECEYIGKTERSKTSILQDEIDRLQARVRDLEQAGHILLRQPYKETSRPCDHTSDLSKDISKQLIVTFMENANELCFFLNSARFRVWIEDPVQQHRAPPPAALMSVVLLWGAHLSQDFTLRQLEEDLFARVLRETAGISSAHRPDNFLYNLQTEFLLARYLFSTGKIIEGRYHVSCALSIGVGSGINKIRSNQPPPPRYAAISLLPPVSDMIEEGERILCCWSGFMLDKSWAAALETSSDMLCPAEIPGAQTDTPWPRDEEVYEQGGNFLPEGYSFTTLNFIRGTPTSDLGDSTEATLAKAVFCWERACNLTKDSWSLSSEEYIEYIISYDQRRQCIARFISTLSYSEDIEGLIPPKALKRLKAHSMAHAANIEILRILPPLEQNEDSQTQTWSMISSADEIMKLLASPLLRPIQYIDSVMGSVWKLAYQVLAEEIIRLKLETLHWEIISDLLETMKNGVTVIARLSKTCVFMRYQLHEIQKIVASSVLCLDYRGVEVDVLASVNGPSLRQNGSE</sequence>
<dbReference type="InterPro" id="IPR036864">
    <property type="entry name" value="Zn2-C6_fun-type_DNA-bd_sf"/>
</dbReference>
<dbReference type="InterPro" id="IPR007219">
    <property type="entry name" value="XnlR_reg_dom"/>
</dbReference>
<dbReference type="GO" id="GO:0000981">
    <property type="term" value="F:DNA-binding transcription factor activity, RNA polymerase II-specific"/>
    <property type="evidence" value="ECO:0007669"/>
    <property type="project" value="InterPro"/>
</dbReference>
<feature type="domain" description="Xylanolytic transcriptional activator regulatory" evidence="8">
    <location>
        <begin position="152"/>
        <end position="343"/>
    </location>
</feature>
<evidence type="ECO:0000256" key="3">
    <source>
        <dbReference type="ARBA" id="ARBA00023015"/>
    </source>
</evidence>
<keyword evidence="5" id="KW-0539">Nucleus</keyword>
<dbReference type="AlphaFoldDB" id="A0A1Q3E9N4"/>
<evidence type="ECO:0000256" key="6">
    <source>
        <dbReference type="SAM" id="Coils"/>
    </source>
</evidence>
<dbReference type="Proteomes" id="UP000188533">
    <property type="component" value="Unassembled WGS sequence"/>
</dbReference>
<evidence type="ECO:0000256" key="1">
    <source>
        <dbReference type="ARBA" id="ARBA00004123"/>
    </source>
</evidence>
<dbReference type="STRING" id="5353.A0A1Q3E9N4"/>
<evidence type="ECO:0000256" key="2">
    <source>
        <dbReference type="ARBA" id="ARBA00022723"/>
    </source>
</evidence>
<keyword evidence="2" id="KW-0479">Metal-binding</keyword>
<comment type="caution">
    <text evidence="9">The sequence shown here is derived from an EMBL/GenBank/DDBJ whole genome shotgun (WGS) entry which is preliminary data.</text>
</comment>
<dbReference type="PANTHER" id="PTHR47338">
    <property type="entry name" value="ZN(II)2CYS6 TRANSCRIPTION FACTOR (EUROFUNG)-RELATED"/>
    <property type="match status" value="1"/>
</dbReference>
<keyword evidence="10" id="KW-1185">Reference proteome</keyword>
<reference evidence="9 10" key="1">
    <citation type="submission" date="2016-08" db="EMBL/GenBank/DDBJ databases">
        <authorList>
            <consortium name="Lentinula edodes genome sequencing consortium"/>
            <person name="Sakamoto Y."/>
            <person name="Nakade K."/>
            <person name="Sato S."/>
            <person name="Yoshida Y."/>
            <person name="Miyazaki K."/>
            <person name="Natsume S."/>
            <person name="Konno N."/>
        </authorList>
    </citation>
    <scope>NUCLEOTIDE SEQUENCE [LARGE SCALE GENOMIC DNA]</scope>
    <source>
        <strain evidence="9 10">NBRC 111202</strain>
    </source>
</reference>
<name>A0A1Q3E9N4_LENED</name>
<reference evidence="9 10" key="2">
    <citation type="submission" date="2017-02" db="EMBL/GenBank/DDBJ databases">
        <title>A genome survey and senescence transcriptome analysis in Lentinula edodes.</title>
        <authorList>
            <person name="Sakamoto Y."/>
            <person name="Nakade K."/>
            <person name="Sato S."/>
            <person name="Yoshida Y."/>
            <person name="Miyazaki K."/>
            <person name="Natsume S."/>
            <person name="Konno N."/>
        </authorList>
    </citation>
    <scope>NUCLEOTIDE SEQUENCE [LARGE SCALE GENOMIC DNA]</scope>
    <source>
        <strain evidence="9 10">NBRC 111202</strain>
    </source>
</reference>
<dbReference type="GO" id="GO:0006351">
    <property type="term" value="P:DNA-templated transcription"/>
    <property type="evidence" value="ECO:0007669"/>
    <property type="project" value="InterPro"/>
</dbReference>
<feature type="domain" description="Zn(2)-C6 fungal-type" evidence="7">
    <location>
        <begin position="64"/>
        <end position="95"/>
    </location>
</feature>
<evidence type="ECO:0000259" key="7">
    <source>
        <dbReference type="Pfam" id="PF00172"/>
    </source>
</evidence>
<dbReference type="Pfam" id="PF04082">
    <property type="entry name" value="Fungal_trans"/>
    <property type="match status" value="1"/>
</dbReference>
<dbReference type="PANTHER" id="PTHR47338:SF29">
    <property type="entry name" value="ZN(2)-C6 FUNGAL-TYPE DOMAIN-CONTAINING PROTEIN"/>
    <property type="match status" value="1"/>
</dbReference>
<evidence type="ECO:0000313" key="9">
    <source>
        <dbReference type="EMBL" id="GAW03923.1"/>
    </source>
</evidence>
<dbReference type="InterPro" id="IPR050815">
    <property type="entry name" value="TF_fung"/>
</dbReference>